<comment type="caution">
    <text evidence="2">The sequence shown here is derived from an EMBL/GenBank/DDBJ whole genome shotgun (WGS) entry which is preliminary data.</text>
</comment>
<keyword evidence="1" id="KW-0732">Signal</keyword>
<dbReference type="OrthoDB" id="6838256at2"/>
<evidence type="ECO:0000313" key="2">
    <source>
        <dbReference type="EMBL" id="RUO50074.1"/>
    </source>
</evidence>
<accession>A0A432XN17</accession>
<dbReference type="Gene3D" id="3.40.190.10">
    <property type="entry name" value="Periplasmic binding protein-like II"/>
    <property type="match status" value="2"/>
</dbReference>
<name>A0A432XN17_9GAMM</name>
<gene>
    <name evidence="2" type="ORF">CWE25_12905</name>
</gene>
<sequence length="460" mass="51363">MINLVRAVVFSTLFLISGQSHAQQSSSNLSTDLQLSDEQATQTLVFRAPQQGPLPELVQSILEEAYAELNVELRYEPLPRLRGEQLASEGIIAGELGRIPGLAEQLTNLIRIEFPIYEFSLLLVADPKQCGDCTPDTLKNLAYLSGLRAADQIVESYQLDIPIVKPVNLEQVIKLMDAGRVEATLMADFQYRGSALHDRDDLIVYEIKRYQGYHYLHKKHADLIPDLLNALELMKATGRITALRETYQSKINRPITPVRIPNPLIGASSLVPGQTEMNGEGVLWQKFKALTADWGSRVETETSNWPRAKQLVDSGKAQVLVGIREEQLDKRFIKTQHALARSNPVYLFTKSESALNNTFNQQQQVSLCVAGGHYQQTLIPANANIYNANTSLDCFALLDMGRVDGVVDYAANLPDWTEVPYKRRALSNEVPLYLAFKDNAQGNLLRSLFDNSIKSATPRP</sequence>
<organism evidence="2 3">
    <name type="scientific">Idiomarina fontislapidosi</name>
    <dbReference type="NCBI Taxonomy" id="263723"/>
    <lineage>
        <taxon>Bacteria</taxon>
        <taxon>Pseudomonadati</taxon>
        <taxon>Pseudomonadota</taxon>
        <taxon>Gammaproteobacteria</taxon>
        <taxon>Alteromonadales</taxon>
        <taxon>Idiomarinaceae</taxon>
        <taxon>Idiomarina</taxon>
    </lineage>
</organism>
<protein>
    <submittedName>
        <fullName evidence="2">ABC transporter substrate-binding protein</fullName>
    </submittedName>
</protein>
<feature type="signal peptide" evidence="1">
    <location>
        <begin position="1"/>
        <end position="22"/>
    </location>
</feature>
<dbReference type="AlphaFoldDB" id="A0A432XN17"/>
<dbReference type="Proteomes" id="UP000287330">
    <property type="component" value="Unassembled WGS sequence"/>
</dbReference>
<evidence type="ECO:0000313" key="3">
    <source>
        <dbReference type="Proteomes" id="UP000287330"/>
    </source>
</evidence>
<dbReference type="SUPFAM" id="SSF53850">
    <property type="entry name" value="Periplasmic binding protein-like II"/>
    <property type="match status" value="2"/>
</dbReference>
<reference evidence="3" key="1">
    <citation type="journal article" date="2018" name="Front. Microbiol.">
        <title>Genome-Based Analysis Reveals the Taxonomy and Diversity of the Family Idiomarinaceae.</title>
        <authorList>
            <person name="Liu Y."/>
            <person name="Lai Q."/>
            <person name="Shao Z."/>
        </authorList>
    </citation>
    <scope>NUCLEOTIDE SEQUENCE [LARGE SCALE GENOMIC DNA]</scope>
    <source>
        <strain evidence="3">F23</strain>
    </source>
</reference>
<dbReference type="RefSeq" id="WP_110576392.1">
    <property type="nucleotide sequence ID" value="NZ_PIPV01000017.1"/>
</dbReference>
<dbReference type="EMBL" id="PIPV01000017">
    <property type="protein sequence ID" value="RUO50074.1"/>
    <property type="molecule type" value="Genomic_DNA"/>
</dbReference>
<proteinExistence type="predicted"/>
<feature type="chain" id="PRO_5019477728" evidence="1">
    <location>
        <begin position="23"/>
        <end position="460"/>
    </location>
</feature>
<evidence type="ECO:0000256" key="1">
    <source>
        <dbReference type="SAM" id="SignalP"/>
    </source>
</evidence>
<keyword evidence="3" id="KW-1185">Reference proteome</keyword>